<keyword evidence="3" id="KW-1185">Reference proteome</keyword>
<sequence>MAGLRQPGMGSGDDTFDEEGYDESQRAEILEATRDGPTDGTILTDLDPDLGDEDLDEEPLDELDMEDGEVGDTDDDVDMDEEDMAEDDLQEDFDEDELDDEELGDGDDAALRP</sequence>
<proteinExistence type="predicted"/>
<evidence type="ECO:0000256" key="1">
    <source>
        <dbReference type="SAM" id="MobiDB-lite"/>
    </source>
</evidence>
<comment type="caution">
    <text evidence="2">The sequence shown here is derived from an EMBL/GenBank/DDBJ whole genome shotgun (WGS) entry which is preliminary data.</text>
</comment>
<feature type="compositionally biased region" description="Basic and acidic residues" evidence="1">
    <location>
        <begin position="23"/>
        <end position="37"/>
    </location>
</feature>
<reference evidence="3" key="1">
    <citation type="submission" date="2017-09" db="EMBL/GenBank/DDBJ databases">
        <authorList>
            <person name="Feng G."/>
            <person name="Zhu H."/>
        </authorList>
    </citation>
    <scope>NUCLEOTIDE SEQUENCE [LARGE SCALE GENOMIC DNA]</scope>
    <source>
        <strain evidence="3">1PNM-20</strain>
    </source>
</reference>
<name>A0A2A2SF21_9SPHN</name>
<dbReference type="RefSeq" id="WP_095998046.1">
    <property type="nucleotide sequence ID" value="NZ_NSLI01000003.1"/>
</dbReference>
<organism evidence="2 3">
    <name type="scientific">Sphingomonas lenta</name>
    <dbReference type="NCBI Taxonomy" id="1141887"/>
    <lineage>
        <taxon>Bacteria</taxon>
        <taxon>Pseudomonadati</taxon>
        <taxon>Pseudomonadota</taxon>
        <taxon>Alphaproteobacteria</taxon>
        <taxon>Sphingomonadales</taxon>
        <taxon>Sphingomonadaceae</taxon>
        <taxon>Sphingomonas</taxon>
    </lineage>
</organism>
<gene>
    <name evidence="2" type="ORF">CKY28_09240</name>
</gene>
<feature type="region of interest" description="Disordered" evidence="1">
    <location>
        <begin position="1"/>
        <end position="113"/>
    </location>
</feature>
<evidence type="ECO:0000313" key="3">
    <source>
        <dbReference type="Proteomes" id="UP000218151"/>
    </source>
</evidence>
<dbReference type="AlphaFoldDB" id="A0A2A2SF21"/>
<evidence type="ECO:0000313" key="2">
    <source>
        <dbReference type="EMBL" id="PAX07803.1"/>
    </source>
</evidence>
<dbReference type="EMBL" id="NSLI01000003">
    <property type="protein sequence ID" value="PAX07803.1"/>
    <property type="molecule type" value="Genomic_DNA"/>
</dbReference>
<dbReference type="Proteomes" id="UP000218151">
    <property type="component" value="Unassembled WGS sequence"/>
</dbReference>
<dbReference type="OrthoDB" id="7584091at2"/>
<accession>A0A2A2SF21</accession>
<protein>
    <submittedName>
        <fullName evidence="2">DNA primase</fullName>
    </submittedName>
</protein>
<feature type="compositionally biased region" description="Acidic residues" evidence="1">
    <location>
        <begin position="46"/>
        <end position="113"/>
    </location>
</feature>